<gene>
    <name evidence="2" type="ORF">Mth01_52030</name>
</gene>
<organism evidence="2 3">
    <name type="scientific">Sphaerimonospora thailandensis</name>
    <dbReference type="NCBI Taxonomy" id="795644"/>
    <lineage>
        <taxon>Bacteria</taxon>
        <taxon>Bacillati</taxon>
        <taxon>Actinomycetota</taxon>
        <taxon>Actinomycetes</taxon>
        <taxon>Streptosporangiales</taxon>
        <taxon>Streptosporangiaceae</taxon>
        <taxon>Sphaerimonospora</taxon>
    </lineage>
</organism>
<dbReference type="InterPro" id="IPR046259">
    <property type="entry name" value="DUF6292"/>
</dbReference>
<evidence type="ECO:0000259" key="1">
    <source>
        <dbReference type="Pfam" id="PF19809"/>
    </source>
</evidence>
<feature type="domain" description="DUF6292" evidence="1">
    <location>
        <begin position="20"/>
        <end position="101"/>
    </location>
</feature>
<keyword evidence="3" id="KW-1185">Reference proteome</keyword>
<dbReference type="AlphaFoldDB" id="A0A8J3W257"/>
<reference evidence="2" key="1">
    <citation type="submission" date="2021-01" db="EMBL/GenBank/DDBJ databases">
        <title>Whole genome shotgun sequence of Sphaerimonospora thailandensis NBRC 107569.</title>
        <authorList>
            <person name="Komaki H."/>
            <person name="Tamura T."/>
        </authorList>
    </citation>
    <scope>NUCLEOTIDE SEQUENCE</scope>
    <source>
        <strain evidence="2">NBRC 107569</strain>
    </source>
</reference>
<evidence type="ECO:0000313" key="2">
    <source>
        <dbReference type="EMBL" id="GIH72950.1"/>
    </source>
</evidence>
<protein>
    <recommendedName>
        <fullName evidence="1">DUF6292 domain-containing protein</fullName>
    </recommendedName>
</protein>
<accession>A0A8J3W257</accession>
<comment type="caution">
    <text evidence="2">The sequence shown here is derived from an EMBL/GenBank/DDBJ whole genome shotgun (WGS) entry which is preliminary data.</text>
</comment>
<name>A0A8J3W257_9ACTN</name>
<sequence>MSTKLPEPYSREWLRLPVFYVDEVADALGERVARWWDDPFDPRDATIVLVDGTALVWDEESGWRHGRFVSGERGARTELAEVRHLGDGVLPMPERVVALIEEPVYGGAWRPAYRSYRDLYDGFDEALARFAGVTA</sequence>
<proteinExistence type="predicted"/>
<dbReference type="Proteomes" id="UP000610966">
    <property type="component" value="Unassembled WGS sequence"/>
</dbReference>
<dbReference type="Pfam" id="PF19809">
    <property type="entry name" value="DUF6292"/>
    <property type="match status" value="1"/>
</dbReference>
<dbReference type="EMBL" id="BOOG01000067">
    <property type="protein sequence ID" value="GIH72950.1"/>
    <property type="molecule type" value="Genomic_DNA"/>
</dbReference>
<dbReference type="RefSeq" id="WP_239090018.1">
    <property type="nucleotide sequence ID" value="NZ_BOOG01000067.1"/>
</dbReference>
<evidence type="ECO:0000313" key="3">
    <source>
        <dbReference type="Proteomes" id="UP000610966"/>
    </source>
</evidence>